<evidence type="ECO:0000256" key="1">
    <source>
        <dbReference type="ARBA" id="ARBA00022527"/>
    </source>
</evidence>
<sequence length="149" mass="16269">MPTGHAWDELAPPPAEECWSWSPRGLEDLAHVRRQFRANITDPSERSRLPRLDEDRIEQCVLALEELMSNGLRHGRPPVEVEVCAAPGGVLILVHDRDTENPPRPTSTRDPSEGGMGLGMVAHVALACGWTTEGDCKTVWSLMPSAAAA</sequence>
<dbReference type="PANTHER" id="PTHR35526">
    <property type="entry name" value="ANTI-SIGMA-F FACTOR RSBW-RELATED"/>
    <property type="match status" value="1"/>
</dbReference>
<dbReference type="GO" id="GO:0004674">
    <property type="term" value="F:protein serine/threonine kinase activity"/>
    <property type="evidence" value="ECO:0007669"/>
    <property type="project" value="UniProtKB-KW"/>
</dbReference>
<dbReference type="Pfam" id="PF13581">
    <property type="entry name" value="HATPase_c_2"/>
    <property type="match status" value="1"/>
</dbReference>
<feature type="region of interest" description="Disordered" evidence="2">
    <location>
        <begin position="96"/>
        <end position="115"/>
    </location>
</feature>
<dbReference type="EMBL" id="FNCF01000011">
    <property type="protein sequence ID" value="SDH17863.1"/>
    <property type="molecule type" value="Genomic_DNA"/>
</dbReference>
<evidence type="ECO:0000259" key="3">
    <source>
        <dbReference type="Pfam" id="PF13581"/>
    </source>
</evidence>
<organism evidence="4 5">
    <name type="scientific">Klenkia brasiliensis</name>
    <dbReference type="NCBI Taxonomy" id="333142"/>
    <lineage>
        <taxon>Bacteria</taxon>
        <taxon>Bacillati</taxon>
        <taxon>Actinomycetota</taxon>
        <taxon>Actinomycetes</taxon>
        <taxon>Geodermatophilales</taxon>
        <taxon>Geodermatophilaceae</taxon>
        <taxon>Klenkia</taxon>
    </lineage>
</organism>
<dbReference type="RefSeq" id="WP_165640362.1">
    <property type="nucleotide sequence ID" value="NZ_FNCF01000011.1"/>
</dbReference>
<dbReference type="CDD" id="cd16936">
    <property type="entry name" value="HATPase_RsbW-like"/>
    <property type="match status" value="1"/>
</dbReference>
<reference evidence="5" key="1">
    <citation type="submission" date="2016-10" db="EMBL/GenBank/DDBJ databases">
        <authorList>
            <person name="Varghese N."/>
            <person name="Submissions S."/>
        </authorList>
    </citation>
    <scope>NUCLEOTIDE SEQUENCE [LARGE SCALE GENOMIC DNA]</scope>
    <source>
        <strain evidence="5">DSM 44526</strain>
    </source>
</reference>
<proteinExistence type="predicted"/>
<dbReference type="SUPFAM" id="SSF55874">
    <property type="entry name" value="ATPase domain of HSP90 chaperone/DNA topoisomerase II/histidine kinase"/>
    <property type="match status" value="1"/>
</dbReference>
<name>A0A1G8AAI4_9ACTN</name>
<evidence type="ECO:0000313" key="4">
    <source>
        <dbReference type="EMBL" id="SDH17863.1"/>
    </source>
</evidence>
<feature type="domain" description="Histidine kinase/HSP90-like ATPase" evidence="3">
    <location>
        <begin position="36"/>
        <end position="140"/>
    </location>
</feature>
<keyword evidence="5" id="KW-1185">Reference proteome</keyword>
<dbReference type="Gene3D" id="3.30.565.10">
    <property type="entry name" value="Histidine kinase-like ATPase, C-terminal domain"/>
    <property type="match status" value="1"/>
</dbReference>
<evidence type="ECO:0000256" key="2">
    <source>
        <dbReference type="SAM" id="MobiDB-lite"/>
    </source>
</evidence>
<dbReference type="InterPro" id="IPR003594">
    <property type="entry name" value="HATPase_dom"/>
</dbReference>
<evidence type="ECO:0000313" key="5">
    <source>
        <dbReference type="Proteomes" id="UP000198863"/>
    </source>
</evidence>
<protein>
    <submittedName>
        <fullName evidence="4">Histidine kinase-like ATPase domain-containing protein</fullName>
    </submittedName>
</protein>
<keyword evidence="1" id="KW-0723">Serine/threonine-protein kinase</keyword>
<dbReference type="Proteomes" id="UP000198863">
    <property type="component" value="Unassembled WGS sequence"/>
</dbReference>
<keyword evidence="4" id="KW-0418">Kinase</keyword>
<dbReference type="InterPro" id="IPR036890">
    <property type="entry name" value="HATPase_C_sf"/>
</dbReference>
<accession>A0A1G8AAI4</accession>
<dbReference type="PANTHER" id="PTHR35526:SF3">
    <property type="entry name" value="ANTI-SIGMA-F FACTOR RSBW"/>
    <property type="match status" value="1"/>
</dbReference>
<gene>
    <name evidence="4" type="ORF">SAMN05660324_0079</name>
</gene>
<keyword evidence="4" id="KW-0808">Transferase</keyword>
<dbReference type="InterPro" id="IPR050267">
    <property type="entry name" value="Anti-sigma-factor_SerPK"/>
</dbReference>
<dbReference type="AlphaFoldDB" id="A0A1G8AAI4"/>